<evidence type="ECO:0000313" key="3">
    <source>
        <dbReference type="Proteomes" id="UP001374535"/>
    </source>
</evidence>
<evidence type="ECO:0000313" key="2">
    <source>
        <dbReference type="EMBL" id="WVZ11666.1"/>
    </source>
</evidence>
<feature type="transmembrane region" description="Helical" evidence="1">
    <location>
        <begin position="60"/>
        <end position="81"/>
    </location>
</feature>
<accession>A0AAQ3NKP5</accession>
<reference evidence="2 3" key="1">
    <citation type="journal article" date="2023" name="Life. Sci Alliance">
        <title>Evolutionary insights into 3D genome organization and epigenetic landscape of Vigna mungo.</title>
        <authorList>
            <person name="Junaid A."/>
            <person name="Singh B."/>
            <person name="Bhatia S."/>
        </authorList>
    </citation>
    <scope>NUCLEOTIDE SEQUENCE [LARGE SCALE GENOMIC DNA]</scope>
    <source>
        <strain evidence="2">Urdbean</strain>
    </source>
</reference>
<dbReference type="AlphaFoldDB" id="A0AAQ3NKP5"/>
<gene>
    <name evidence="2" type="ORF">V8G54_016196</name>
</gene>
<organism evidence="2 3">
    <name type="scientific">Vigna mungo</name>
    <name type="common">Black gram</name>
    <name type="synonym">Phaseolus mungo</name>
    <dbReference type="NCBI Taxonomy" id="3915"/>
    <lineage>
        <taxon>Eukaryota</taxon>
        <taxon>Viridiplantae</taxon>
        <taxon>Streptophyta</taxon>
        <taxon>Embryophyta</taxon>
        <taxon>Tracheophyta</taxon>
        <taxon>Spermatophyta</taxon>
        <taxon>Magnoliopsida</taxon>
        <taxon>eudicotyledons</taxon>
        <taxon>Gunneridae</taxon>
        <taxon>Pentapetalae</taxon>
        <taxon>rosids</taxon>
        <taxon>fabids</taxon>
        <taxon>Fabales</taxon>
        <taxon>Fabaceae</taxon>
        <taxon>Papilionoideae</taxon>
        <taxon>50 kb inversion clade</taxon>
        <taxon>NPAAA clade</taxon>
        <taxon>indigoferoid/millettioid clade</taxon>
        <taxon>Phaseoleae</taxon>
        <taxon>Vigna</taxon>
    </lineage>
</organism>
<evidence type="ECO:0000256" key="1">
    <source>
        <dbReference type="SAM" id="Phobius"/>
    </source>
</evidence>
<keyword evidence="1" id="KW-0472">Membrane</keyword>
<proteinExistence type="predicted"/>
<dbReference type="Proteomes" id="UP001374535">
    <property type="component" value="Chromosome 5"/>
</dbReference>
<keyword evidence="1" id="KW-1133">Transmembrane helix</keyword>
<keyword evidence="3" id="KW-1185">Reference proteome</keyword>
<protein>
    <submittedName>
        <fullName evidence="2">Uncharacterized protein</fullName>
    </submittedName>
</protein>
<dbReference type="EMBL" id="CP144696">
    <property type="protein sequence ID" value="WVZ11666.1"/>
    <property type="molecule type" value="Genomic_DNA"/>
</dbReference>
<name>A0AAQ3NKP5_VIGMU</name>
<sequence>MRMLLTENQACGREKKLITNAQVCWKYLQDTIIQFPSEEGRGRYIHVGWLITKLVQTSPFLTLHCNAVLFVLVINVSYYYLCPLTIHAPQKHHTPDLVLTNQIPCHVRVYTDCQS</sequence>
<keyword evidence="1" id="KW-0812">Transmembrane</keyword>